<gene>
    <name evidence="2" type="ORF">BBK36DRAFT_1119513</name>
</gene>
<sequence length="382" mass="43059">MVELFHKFGIPHDFTAERARSTNHSLSRRSGDDDGFSSWFRYYCISAASYVADDESPDGKDDATEGAPLPDKYPVREAAFFLQASKKTNITLLCFGAGPGVRRRIKDLIKSREWSDVGVNPETLFDVALEGLFEEVDDVAWRLEEEFAPLEQVYSHITDSSLRAILGEAYSFTRHTTELSRALESALMINESLIHNTSAGISSTAASCSRDPGEHRRPLVDLQLKECLEYRRTLFRSTQLRVSALQKRIKAVIALASNLVSQQQSAAVIQGPVSMKLIAASILIFLPTITVATIAGSRLLLSEQRDDEGSWEVSATPLFYLLWYISIPLTLAMVVLSFCWLWWRQDRSKKKTALSSSWYRRMVVWRRAEGNEKHQESSVLPV</sequence>
<feature type="transmembrane region" description="Helical" evidence="1">
    <location>
        <begin position="277"/>
        <end position="301"/>
    </location>
</feature>
<accession>A0A2T4BB04</accession>
<proteinExistence type="predicted"/>
<dbReference type="AlphaFoldDB" id="A0A2T4BB04"/>
<name>A0A2T4BB04_9HYPO</name>
<dbReference type="GeneID" id="36598717"/>
<dbReference type="OrthoDB" id="5392974at2759"/>
<keyword evidence="1" id="KW-1133">Transmembrane helix</keyword>
<keyword evidence="3" id="KW-1185">Reference proteome</keyword>
<keyword evidence="1" id="KW-0472">Membrane</keyword>
<evidence type="ECO:0000313" key="3">
    <source>
        <dbReference type="Proteomes" id="UP000241546"/>
    </source>
</evidence>
<protein>
    <recommendedName>
        <fullName evidence="4">Mg2+ transporter protein</fullName>
    </recommendedName>
</protein>
<dbReference type="RefSeq" id="XP_024749817.1">
    <property type="nucleotide sequence ID" value="XM_024890599.1"/>
</dbReference>
<evidence type="ECO:0000313" key="2">
    <source>
        <dbReference type="EMBL" id="PTB66497.1"/>
    </source>
</evidence>
<dbReference type="EMBL" id="KZ680213">
    <property type="protein sequence ID" value="PTB66497.1"/>
    <property type="molecule type" value="Genomic_DNA"/>
</dbReference>
<keyword evidence="1" id="KW-0812">Transmembrane</keyword>
<organism evidence="2 3">
    <name type="scientific">Trichoderma citrinoviride</name>
    <dbReference type="NCBI Taxonomy" id="58853"/>
    <lineage>
        <taxon>Eukaryota</taxon>
        <taxon>Fungi</taxon>
        <taxon>Dikarya</taxon>
        <taxon>Ascomycota</taxon>
        <taxon>Pezizomycotina</taxon>
        <taxon>Sordariomycetes</taxon>
        <taxon>Hypocreomycetidae</taxon>
        <taxon>Hypocreales</taxon>
        <taxon>Hypocreaceae</taxon>
        <taxon>Trichoderma</taxon>
    </lineage>
</organism>
<reference evidence="3" key="1">
    <citation type="submission" date="2016-07" db="EMBL/GenBank/DDBJ databases">
        <title>Multiple horizontal gene transfer events from other fungi enriched the ability of initially mycotrophic Trichoderma (Ascomycota) to feed on dead plant biomass.</title>
        <authorList>
            <consortium name="DOE Joint Genome Institute"/>
            <person name="Atanasova L."/>
            <person name="Chenthamara K."/>
            <person name="Zhang J."/>
            <person name="Grujic M."/>
            <person name="Henrissat B."/>
            <person name="Kuo A."/>
            <person name="Aerts A."/>
            <person name="Salamov A."/>
            <person name="Lipzen A."/>
            <person name="Labutti K."/>
            <person name="Barry K."/>
            <person name="Miao Y."/>
            <person name="Rahimi M.J."/>
            <person name="Shen Q."/>
            <person name="Grigoriev I.V."/>
            <person name="Kubicek C.P."/>
            <person name="Druzhinina I.S."/>
        </authorList>
    </citation>
    <scope>NUCLEOTIDE SEQUENCE [LARGE SCALE GENOMIC DNA]</scope>
    <source>
        <strain evidence="3">TUCIM 6016</strain>
    </source>
</reference>
<feature type="transmembrane region" description="Helical" evidence="1">
    <location>
        <begin position="321"/>
        <end position="343"/>
    </location>
</feature>
<evidence type="ECO:0000256" key="1">
    <source>
        <dbReference type="SAM" id="Phobius"/>
    </source>
</evidence>
<dbReference type="Proteomes" id="UP000241546">
    <property type="component" value="Unassembled WGS sequence"/>
</dbReference>
<evidence type="ECO:0008006" key="4">
    <source>
        <dbReference type="Google" id="ProtNLM"/>
    </source>
</evidence>